<evidence type="ECO:0000256" key="2">
    <source>
        <dbReference type="ARBA" id="ARBA00022679"/>
    </source>
</evidence>
<dbReference type="SUPFAM" id="SSF56112">
    <property type="entry name" value="Protein kinase-like (PK-like)"/>
    <property type="match status" value="2"/>
</dbReference>
<dbReference type="GO" id="GO:0005524">
    <property type="term" value="F:ATP binding"/>
    <property type="evidence" value="ECO:0007669"/>
    <property type="project" value="UniProtKB-UniRule"/>
</dbReference>
<feature type="domain" description="S-locus receptor kinase C-terminal" evidence="8">
    <location>
        <begin position="186"/>
        <end position="231"/>
    </location>
</feature>
<sequence>MPVSELRNSKNTRLVLILVISLVSGLLILGFLIWCLTQNSKRKRGVETNDEDIEIPMFNLITITTATENFSLTNIIGEGGFGIVYKGTLSTGLEVAVKRLSKNSGQEIVSGRKNRTFHHPDHHHNLAGHAWLLWNEGRATELMDDIYEQSFVESEVLKCIHIGLLCVQKLPEDRPTMASVVVMLSNEGVTLPQPEEPGFFMERSCTGTDMSKSEERYLTHNVVTVTTLEAR</sequence>
<evidence type="ECO:0000259" key="8">
    <source>
        <dbReference type="Pfam" id="PF11883"/>
    </source>
</evidence>
<dbReference type="Pfam" id="PF11883">
    <property type="entry name" value="DUF3403"/>
    <property type="match status" value="1"/>
</dbReference>
<dbReference type="Proteomes" id="UP000834106">
    <property type="component" value="Chromosome 12"/>
</dbReference>
<evidence type="ECO:0000313" key="9">
    <source>
        <dbReference type="EMBL" id="CAI9773473.1"/>
    </source>
</evidence>
<keyword evidence="3 6" id="KW-0547">Nucleotide-binding</keyword>
<keyword evidence="4" id="KW-0418">Kinase</keyword>
<keyword evidence="2" id="KW-0808">Transferase</keyword>
<dbReference type="InterPro" id="IPR021820">
    <property type="entry name" value="S-locus_recpt_kinase_C"/>
</dbReference>
<protein>
    <recommendedName>
        <fullName evidence="8">S-locus receptor kinase C-terminal domain-containing protein</fullName>
    </recommendedName>
</protein>
<evidence type="ECO:0000256" key="7">
    <source>
        <dbReference type="SAM" id="Phobius"/>
    </source>
</evidence>
<gene>
    <name evidence="9" type="ORF">FPE_LOCUS20903</name>
</gene>
<dbReference type="EMBL" id="OU503047">
    <property type="protein sequence ID" value="CAI9773473.1"/>
    <property type="molecule type" value="Genomic_DNA"/>
</dbReference>
<dbReference type="AlphaFoldDB" id="A0AAD2E290"/>
<organism evidence="9 10">
    <name type="scientific">Fraxinus pennsylvanica</name>
    <dbReference type="NCBI Taxonomy" id="56036"/>
    <lineage>
        <taxon>Eukaryota</taxon>
        <taxon>Viridiplantae</taxon>
        <taxon>Streptophyta</taxon>
        <taxon>Embryophyta</taxon>
        <taxon>Tracheophyta</taxon>
        <taxon>Spermatophyta</taxon>
        <taxon>Magnoliopsida</taxon>
        <taxon>eudicotyledons</taxon>
        <taxon>Gunneridae</taxon>
        <taxon>Pentapetalae</taxon>
        <taxon>asterids</taxon>
        <taxon>lamiids</taxon>
        <taxon>Lamiales</taxon>
        <taxon>Oleaceae</taxon>
        <taxon>Oleeae</taxon>
        <taxon>Fraxinus</taxon>
    </lineage>
</organism>
<dbReference type="Gene3D" id="3.30.200.20">
    <property type="entry name" value="Phosphorylase Kinase, domain 1"/>
    <property type="match status" value="1"/>
</dbReference>
<evidence type="ECO:0000256" key="1">
    <source>
        <dbReference type="ARBA" id="ARBA00022527"/>
    </source>
</evidence>
<keyword evidence="7" id="KW-1133">Transmembrane helix</keyword>
<keyword evidence="10" id="KW-1185">Reference proteome</keyword>
<feature type="binding site" evidence="6">
    <location>
        <position position="98"/>
    </location>
    <ligand>
        <name>ATP</name>
        <dbReference type="ChEBI" id="CHEBI:30616"/>
    </ligand>
</feature>
<dbReference type="InterPro" id="IPR017441">
    <property type="entry name" value="Protein_kinase_ATP_BS"/>
</dbReference>
<name>A0AAD2E290_9LAMI</name>
<keyword evidence="1" id="KW-0723">Serine/threonine-protein kinase</keyword>
<accession>A0AAD2E290</accession>
<proteinExistence type="predicted"/>
<dbReference type="GO" id="GO:0005886">
    <property type="term" value="C:plasma membrane"/>
    <property type="evidence" value="ECO:0007669"/>
    <property type="project" value="TreeGrafter"/>
</dbReference>
<keyword evidence="5 6" id="KW-0067">ATP-binding</keyword>
<dbReference type="InterPro" id="IPR011009">
    <property type="entry name" value="Kinase-like_dom_sf"/>
</dbReference>
<evidence type="ECO:0000256" key="3">
    <source>
        <dbReference type="ARBA" id="ARBA00022741"/>
    </source>
</evidence>
<evidence type="ECO:0000256" key="5">
    <source>
        <dbReference type="ARBA" id="ARBA00022840"/>
    </source>
</evidence>
<dbReference type="PANTHER" id="PTHR27002:SF214">
    <property type="entry name" value="RECEPTOR-LIKE SERINE_THREONINE-PROTEIN KINASE"/>
    <property type="match status" value="1"/>
</dbReference>
<dbReference type="PROSITE" id="PS00107">
    <property type="entry name" value="PROTEIN_KINASE_ATP"/>
    <property type="match status" value="1"/>
</dbReference>
<feature type="transmembrane region" description="Helical" evidence="7">
    <location>
        <begin position="14"/>
        <end position="36"/>
    </location>
</feature>
<dbReference type="PANTHER" id="PTHR27002">
    <property type="entry name" value="RECEPTOR-LIKE SERINE/THREONINE-PROTEIN KINASE SD1-8"/>
    <property type="match status" value="1"/>
</dbReference>
<keyword evidence="7" id="KW-0472">Membrane</keyword>
<evidence type="ECO:0000256" key="6">
    <source>
        <dbReference type="PROSITE-ProRule" id="PRU10141"/>
    </source>
</evidence>
<keyword evidence="7" id="KW-0812">Transmembrane</keyword>
<evidence type="ECO:0000256" key="4">
    <source>
        <dbReference type="ARBA" id="ARBA00022777"/>
    </source>
</evidence>
<dbReference type="GO" id="GO:0004674">
    <property type="term" value="F:protein serine/threonine kinase activity"/>
    <property type="evidence" value="ECO:0007669"/>
    <property type="project" value="UniProtKB-KW"/>
</dbReference>
<reference evidence="9" key="1">
    <citation type="submission" date="2023-05" db="EMBL/GenBank/DDBJ databases">
        <authorList>
            <person name="Huff M."/>
        </authorList>
    </citation>
    <scope>NUCLEOTIDE SEQUENCE</scope>
</reference>
<evidence type="ECO:0000313" key="10">
    <source>
        <dbReference type="Proteomes" id="UP000834106"/>
    </source>
</evidence>